<reference evidence="2" key="2">
    <citation type="submission" date="2024-06" db="EMBL/GenBank/DDBJ databases">
        <authorList>
            <person name="Sakai Y."/>
            <person name="Fujii T."/>
        </authorList>
    </citation>
    <scope>NUCLEOTIDE SEQUENCE</scope>
    <source>
        <strain evidence="2">M701</strain>
        <plasmid evidence="2">pM7012</plasmid>
    </source>
</reference>
<evidence type="ECO:0000313" key="2">
    <source>
        <dbReference type="EMBL" id="BAO19178.1"/>
    </source>
</evidence>
<organism evidence="2">
    <name type="scientific">Burkholderia sp. M701</name>
    <dbReference type="NCBI Taxonomy" id="326454"/>
    <lineage>
        <taxon>Bacteria</taxon>
        <taxon>Pseudomonadati</taxon>
        <taxon>Pseudomonadota</taxon>
        <taxon>Betaproteobacteria</taxon>
        <taxon>Burkholderiales</taxon>
        <taxon>Burkholderiaceae</taxon>
        <taxon>Burkholderia</taxon>
    </lineage>
</organism>
<proteinExistence type="predicted"/>
<sequence length="90" mass="9829">MAQITDSNRNSPRVALRARVCMAQSGIRSVKSLHDKLRSAGISVSHQQLSRVIDNKVKHVDVHLMAGLLNVLQCTPAELLTVTDEPVESS</sequence>
<dbReference type="EMBL" id="AB853026">
    <property type="protein sequence ID" value="BAO19178.1"/>
    <property type="molecule type" value="Genomic_DNA"/>
</dbReference>
<name>V5YPD7_9BURK</name>
<keyword evidence="2" id="KW-0614">Plasmid</keyword>
<dbReference type="InterPro" id="IPR001387">
    <property type="entry name" value="Cro/C1-type_HTH"/>
</dbReference>
<geneLocation type="plasmid" evidence="2">
    <name>pM7012</name>
</geneLocation>
<dbReference type="RefSeq" id="WP_023842719.1">
    <property type="nucleotide sequence ID" value="NC_022995.1"/>
</dbReference>
<protein>
    <recommendedName>
        <fullName evidence="1">HTH cro/C1-type domain-containing protein</fullName>
    </recommendedName>
</protein>
<evidence type="ECO:0000259" key="1">
    <source>
        <dbReference type="Pfam" id="PF13443"/>
    </source>
</evidence>
<accession>V5YPD7</accession>
<dbReference type="Pfam" id="PF13443">
    <property type="entry name" value="HTH_26"/>
    <property type="match status" value="1"/>
</dbReference>
<reference evidence="2" key="1">
    <citation type="journal article" date="2014" name="Microbiology">
        <title>A 2,4-dichlorophenoxyacetic acid degradation plasmid pM7012 discloses distribution of an unclassified megaplasmid group across bacterial species.</title>
        <authorList>
            <person name="Sakai Y."/>
            <person name="Ogawa N."/>
            <person name="Shimomura Y."/>
            <person name="Fujii T."/>
        </authorList>
    </citation>
    <scope>NUCLEOTIDE SEQUENCE</scope>
    <source>
        <strain evidence="2">M701</strain>
    </source>
</reference>
<dbReference type="AlphaFoldDB" id="V5YPD7"/>
<feature type="domain" description="HTH cro/C1-type" evidence="1">
    <location>
        <begin position="19"/>
        <end position="84"/>
    </location>
</feature>